<organism evidence="2 3">
    <name type="scientific">Spirosoma utsteinense</name>
    <dbReference type="NCBI Taxonomy" id="2585773"/>
    <lineage>
        <taxon>Bacteria</taxon>
        <taxon>Pseudomonadati</taxon>
        <taxon>Bacteroidota</taxon>
        <taxon>Cytophagia</taxon>
        <taxon>Cytophagales</taxon>
        <taxon>Cytophagaceae</taxon>
        <taxon>Spirosoma</taxon>
    </lineage>
</organism>
<protein>
    <submittedName>
        <fullName evidence="2">Uncharacterized protein</fullName>
    </submittedName>
</protein>
<evidence type="ECO:0000256" key="1">
    <source>
        <dbReference type="SAM" id="Phobius"/>
    </source>
</evidence>
<reference evidence="2 3" key="1">
    <citation type="submission" date="2019-06" db="EMBL/GenBank/DDBJ databases">
        <title>Spirosoma utsteinense sp. nov. isolated from Antarctic ice-free soils.</title>
        <authorList>
            <person name="Tahon G."/>
        </authorList>
    </citation>
    <scope>NUCLEOTIDE SEQUENCE [LARGE SCALE GENOMIC DNA]</scope>
    <source>
        <strain evidence="2 3">LMG 31447</strain>
    </source>
</reference>
<dbReference type="RefSeq" id="WP_186741525.1">
    <property type="nucleotide sequence ID" value="NZ_VFIA01000056.1"/>
</dbReference>
<feature type="transmembrane region" description="Helical" evidence="1">
    <location>
        <begin position="77"/>
        <end position="97"/>
    </location>
</feature>
<evidence type="ECO:0000313" key="3">
    <source>
        <dbReference type="Proteomes" id="UP000700732"/>
    </source>
</evidence>
<dbReference type="EMBL" id="VFIA01000056">
    <property type="protein sequence ID" value="MBC3794734.1"/>
    <property type="molecule type" value="Genomic_DNA"/>
</dbReference>
<keyword evidence="1" id="KW-0812">Transmembrane</keyword>
<name>A0ABR6WEL3_9BACT</name>
<feature type="transmembrane region" description="Helical" evidence="1">
    <location>
        <begin position="45"/>
        <end position="65"/>
    </location>
</feature>
<evidence type="ECO:0000313" key="2">
    <source>
        <dbReference type="EMBL" id="MBC3794734.1"/>
    </source>
</evidence>
<comment type="caution">
    <text evidence="2">The sequence shown here is derived from an EMBL/GenBank/DDBJ whole genome shotgun (WGS) entry which is preliminary data.</text>
</comment>
<sequence length="126" mass="14020">MTRTLLLALLALSLIIELALAGGAFFARAFTLRQFGVTPTPDTAFLGYIVAWTLLFVSLTCGLALYQLWQRNPDYALLCYLLGFWWMGIGIGIYLAFGKPDNLLLDSLKGLLIVILTSRSQVRMSR</sequence>
<accession>A0ABR6WEL3</accession>
<dbReference type="Proteomes" id="UP000700732">
    <property type="component" value="Unassembled WGS sequence"/>
</dbReference>
<proteinExistence type="predicted"/>
<gene>
    <name evidence="2" type="ORF">FH603_5266</name>
</gene>
<keyword evidence="1" id="KW-1133">Transmembrane helix</keyword>
<keyword evidence="3" id="KW-1185">Reference proteome</keyword>
<keyword evidence="1" id="KW-0472">Membrane</keyword>